<organism evidence="1 2">
    <name type="scientific">Phaseolus angularis</name>
    <name type="common">Azuki bean</name>
    <name type="synonym">Vigna angularis</name>
    <dbReference type="NCBI Taxonomy" id="3914"/>
    <lineage>
        <taxon>Eukaryota</taxon>
        <taxon>Viridiplantae</taxon>
        <taxon>Streptophyta</taxon>
        <taxon>Embryophyta</taxon>
        <taxon>Tracheophyta</taxon>
        <taxon>Spermatophyta</taxon>
        <taxon>Magnoliopsida</taxon>
        <taxon>eudicotyledons</taxon>
        <taxon>Gunneridae</taxon>
        <taxon>Pentapetalae</taxon>
        <taxon>rosids</taxon>
        <taxon>fabids</taxon>
        <taxon>Fabales</taxon>
        <taxon>Fabaceae</taxon>
        <taxon>Papilionoideae</taxon>
        <taxon>50 kb inversion clade</taxon>
        <taxon>NPAAA clade</taxon>
        <taxon>indigoferoid/millettioid clade</taxon>
        <taxon>Phaseoleae</taxon>
        <taxon>Vigna</taxon>
    </lineage>
</organism>
<dbReference type="AlphaFoldDB" id="A0A0L9UU15"/>
<name>A0A0L9UU15_PHAAN</name>
<dbReference type="Proteomes" id="UP000053144">
    <property type="component" value="Chromosome 7"/>
</dbReference>
<evidence type="ECO:0000313" key="1">
    <source>
        <dbReference type="EMBL" id="KOM46370.1"/>
    </source>
</evidence>
<dbReference type="Gramene" id="KOM46370">
    <property type="protein sequence ID" value="KOM46370"/>
    <property type="gene ID" value="LR48_Vigan07g007400"/>
</dbReference>
<sequence>MRVKLQLYHNIASSLSPMSITHSSFLLISPSHPPPPLQLQNAKMSTVHRFSHALRRSQASRENGVMFLIRRKPENYYGFEIVESLTGDHEEVIGDHVFEDAGNPPRWIDFTRGAEEDHATCDKGSGYEMLLSVIRRCLNLELKSDGFDDHS</sequence>
<reference evidence="2" key="1">
    <citation type="journal article" date="2015" name="Proc. Natl. Acad. Sci. U.S.A.">
        <title>Genome sequencing of adzuki bean (Vigna angularis) provides insight into high starch and low fat accumulation and domestication.</title>
        <authorList>
            <person name="Yang K."/>
            <person name="Tian Z."/>
            <person name="Chen C."/>
            <person name="Luo L."/>
            <person name="Zhao B."/>
            <person name="Wang Z."/>
            <person name="Yu L."/>
            <person name="Li Y."/>
            <person name="Sun Y."/>
            <person name="Li W."/>
            <person name="Chen Y."/>
            <person name="Li Y."/>
            <person name="Zhang Y."/>
            <person name="Ai D."/>
            <person name="Zhao J."/>
            <person name="Shang C."/>
            <person name="Ma Y."/>
            <person name="Wu B."/>
            <person name="Wang M."/>
            <person name="Gao L."/>
            <person name="Sun D."/>
            <person name="Zhang P."/>
            <person name="Guo F."/>
            <person name="Wang W."/>
            <person name="Li Y."/>
            <person name="Wang J."/>
            <person name="Varshney R.K."/>
            <person name="Wang J."/>
            <person name="Ling H.Q."/>
            <person name="Wan P."/>
        </authorList>
    </citation>
    <scope>NUCLEOTIDE SEQUENCE</scope>
    <source>
        <strain evidence="2">cv. Jingnong 6</strain>
    </source>
</reference>
<evidence type="ECO:0000313" key="2">
    <source>
        <dbReference type="Proteomes" id="UP000053144"/>
    </source>
</evidence>
<gene>
    <name evidence="1" type="ORF">LR48_Vigan07g007400</name>
</gene>
<dbReference type="EMBL" id="CM003377">
    <property type="protein sequence ID" value="KOM46370.1"/>
    <property type="molecule type" value="Genomic_DNA"/>
</dbReference>
<accession>A0A0L9UU15</accession>
<proteinExistence type="predicted"/>
<protein>
    <submittedName>
        <fullName evidence="1">Uncharacterized protein</fullName>
    </submittedName>
</protein>